<dbReference type="Proteomes" id="UP000269998">
    <property type="component" value="Chromosome"/>
</dbReference>
<dbReference type="InterPro" id="IPR003333">
    <property type="entry name" value="CMAS"/>
</dbReference>
<dbReference type="PANTHER" id="PTHR43667">
    <property type="entry name" value="CYCLOPROPANE-FATTY-ACYL-PHOSPHOLIPID SYNTHASE"/>
    <property type="match status" value="1"/>
</dbReference>
<dbReference type="GO" id="GO:0032259">
    <property type="term" value="P:methylation"/>
    <property type="evidence" value="ECO:0007669"/>
    <property type="project" value="UniProtKB-KW"/>
</dbReference>
<dbReference type="AlphaFoldDB" id="A0A3S4C982"/>
<evidence type="ECO:0000256" key="1">
    <source>
        <dbReference type="ARBA" id="ARBA00010815"/>
    </source>
</evidence>
<sequence length="286" mass="32971">MAKLTPYYEDSQAAYDISDDFFGLFLDPTWVYTCAYFEREDMTLEEAQLAKLDLALDKLHLEPGMTVLDVGCGWGGALVRAVEKYDVNVIGLTLSRNHCQRSNDRLAALTTTRRAEARLQGWEEFDEKVDRIVSFEAFDAFHKERYRAFFDRSYDMLPGDGRMLLHSLFTYDRRWLHEQGIALTMSDIRFLKFLRESIFPGGELPSQPDIVDNAQAAGFAVADTQLMQQHYARTLDTWATNLESAREHAVKIQSEEVYNNFLHYLTGCAERFRRGLINVAQFTLTK</sequence>
<dbReference type="RefSeq" id="WP_158015475.1">
    <property type="nucleotide sequence ID" value="NZ_CBCSKE010000087.1"/>
</dbReference>
<dbReference type="SUPFAM" id="SSF53335">
    <property type="entry name" value="S-adenosyl-L-methionine-dependent methyltransferases"/>
    <property type="match status" value="1"/>
</dbReference>
<dbReference type="InterPro" id="IPR047672">
    <property type="entry name" value="CMAS_actinobact"/>
</dbReference>
<dbReference type="KEGG" id="mbai:MB901379_00838"/>
<dbReference type="EC" id="2.1.1.-" evidence="7"/>
<dbReference type="CDD" id="cd02440">
    <property type="entry name" value="AdoMet_MTases"/>
    <property type="match status" value="1"/>
</dbReference>
<dbReference type="EMBL" id="LR130759">
    <property type="protein sequence ID" value="VDM87299.1"/>
    <property type="molecule type" value="Genomic_DNA"/>
</dbReference>
<dbReference type="Gene3D" id="3.40.50.150">
    <property type="entry name" value="Vaccinia Virus protein VP39"/>
    <property type="match status" value="1"/>
</dbReference>
<protein>
    <submittedName>
        <fullName evidence="7">Mycolic acid methyltransferase MmaA1</fullName>
        <ecNumber evidence="7">2.1.1.-</ecNumber>
    </submittedName>
</protein>
<feature type="active site" evidence="6">
    <location>
        <position position="268"/>
    </location>
</feature>
<name>A0A3S4C982_9MYCO</name>
<keyword evidence="5" id="KW-0443">Lipid metabolism</keyword>
<evidence type="ECO:0000313" key="7">
    <source>
        <dbReference type="EMBL" id="VDM87299.1"/>
    </source>
</evidence>
<dbReference type="GO" id="GO:0008610">
    <property type="term" value="P:lipid biosynthetic process"/>
    <property type="evidence" value="ECO:0007669"/>
    <property type="project" value="InterPro"/>
</dbReference>
<dbReference type="PANTHER" id="PTHR43667:SF1">
    <property type="entry name" value="CYCLOPROPANE-FATTY-ACYL-PHOSPHOLIPID SYNTHASE"/>
    <property type="match status" value="1"/>
</dbReference>
<evidence type="ECO:0000256" key="6">
    <source>
        <dbReference type="PIRSR" id="PIRSR003085-1"/>
    </source>
</evidence>
<evidence type="ECO:0000313" key="8">
    <source>
        <dbReference type="Proteomes" id="UP000269998"/>
    </source>
</evidence>
<reference evidence="8" key="1">
    <citation type="submission" date="2018-02" db="EMBL/GenBank/DDBJ databases">
        <authorList>
            <person name="Seth-Smith MB H."/>
            <person name="Seth-Smith H."/>
        </authorList>
    </citation>
    <scope>NUCLEOTIDE SEQUENCE [LARGE SCALE GENOMIC DNA]</scope>
</reference>
<keyword evidence="4" id="KW-0949">S-adenosyl-L-methionine</keyword>
<accession>A0A3S4C982</accession>
<evidence type="ECO:0000256" key="3">
    <source>
        <dbReference type="ARBA" id="ARBA00022679"/>
    </source>
</evidence>
<gene>
    <name evidence="7" type="primary">mmaA1_2</name>
    <name evidence="7" type="ORF">MB901379_00838</name>
</gene>
<evidence type="ECO:0000256" key="2">
    <source>
        <dbReference type="ARBA" id="ARBA00022603"/>
    </source>
</evidence>
<dbReference type="NCBIfam" id="NF040660">
    <property type="entry name" value="mycolic_MTase"/>
    <property type="match status" value="1"/>
</dbReference>
<keyword evidence="2 7" id="KW-0489">Methyltransferase</keyword>
<dbReference type="Pfam" id="PF02353">
    <property type="entry name" value="CMAS"/>
    <property type="match status" value="1"/>
</dbReference>
<dbReference type="OrthoDB" id="9782855at2"/>
<organism evidence="7 8">
    <name type="scientific">Mycobacterium basiliense</name>
    <dbReference type="NCBI Taxonomy" id="2094119"/>
    <lineage>
        <taxon>Bacteria</taxon>
        <taxon>Bacillati</taxon>
        <taxon>Actinomycetota</taxon>
        <taxon>Actinomycetes</taxon>
        <taxon>Mycobacteriales</taxon>
        <taxon>Mycobacteriaceae</taxon>
        <taxon>Mycobacterium</taxon>
    </lineage>
</organism>
<evidence type="ECO:0000256" key="5">
    <source>
        <dbReference type="ARBA" id="ARBA00023098"/>
    </source>
</evidence>
<proteinExistence type="inferred from homology"/>
<dbReference type="PIRSF" id="PIRSF003085">
    <property type="entry name" value="CMAS"/>
    <property type="match status" value="1"/>
</dbReference>
<dbReference type="FunFam" id="3.40.50.150:FF:000115">
    <property type="entry name" value="Cyclopropane mycolic acid synthase 1"/>
    <property type="match status" value="1"/>
</dbReference>
<keyword evidence="8" id="KW-1185">Reference proteome</keyword>
<evidence type="ECO:0000256" key="4">
    <source>
        <dbReference type="ARBA" id="ARBA00022691"/>
    </source>
</evidence>
<dbReference type="GO" id="GO:0008168">
    <property type="term" value="F:methyltransferase activity"/>
    <property type="evidence" value="ECO:0007669"/>
    <property type="project" value="UniProtKB-KW"/>
</dbReference>
<comment type="similarity">
    <text evidence="1">Belongs to the CFA/CMAS family.</text>
</comment>
<dbReference type="InterPro" id="IPR050723">
    <property type="entry name" value="CFA/CMAS"/>
</dbReference>
<keyword evidence="3 7" id="KW-0808">Transferase</keyword>
<dbReference type="InterPro" id="IPR029063">
    <property type="entry name" value="SAM-dependent_MTases_sf"/>
</dbReference>